<sequence>MVLLNTIKAAAAMSAILDVNKSSAQPYSPQNLVLADCGIGTNSSNITWSTSRQMNWYKGPVWLSAAEDDPVTPDLAVEMPYGDGQYPWTYKGASAVFPNGDTWSVWIEDGTAEPLRAGKAMGTKDGGTTLACYTYRRPLGASIATNGQGGTHCVSAFVCNNGKDGPRSALPPASTSDDPVPDAPIPSIAVPGASATGAPDLGASSSDTPAPGPAVPDNGTTYQPPFANSSAATLDISVEISPRPVVWYGTVSHFLGSVRFTSNGICSPAPFENGENSTVTARCQGTVDSPINILPILFDAFKNLGSLSGPGFFALTPGSSAPFANISSDTTLTLPATFNMTVSDEATGIVMGYMGYEVTTPEHSLGIHCYECNATKFTDNYNSAIAAAFNVLQPVYTQVAIKSRCTFDMVCW</sequence>
<dbReference type="EMBL" id="QAPG01000007">
    <property type="protein sequence ID" value="TDZ39988.1"/>
    <property type="molecule type" value="Genomic_DNA"/>
</dbReference>
<feature type="region of interest" description="Disordered" evidence="1">
    <location>
        <begin position="167"/>
        <end position="226"/>
    </location>
</feature>
<evidence type="ECO:0000256" key="1">
    <source>
        <dbReference type="SAM" id="MobiDB-lite"/>
    </source>
</evidence>
<keyword evidence="3" id="KW-1185">Reference proteome</keyword>
<evidence type="ECO:0000313" key="3">
    <source>
        <dbReference type="Proteomes" id="UP000295083"/>
    </source>
</evidence>
<reference evidence="2 3" key="1">
    <citation type="submission" date="2018-11" db="EMBL/GenBank/DDBJ databases">
        <title>Genome sequence and assembly of Colletotrichum spinosum.</title>
        <authorList>
            <person name="Gan P."/>
            <person name="Shirasu K."/>
        </authorList>
    </citation>
    <scope>NUCLEOTIDE SEQUENCE [LARGE SCALE GENOMIC DNA]</scope>
    <source>
        <strain evidence="2 3">CBS 515.97</strain>
    </source>
</reference>
<protein>
    <submittedName>
        <fullName evidence="2">Uncharacterized protein</fullName>
    </submittedName>
</protein>
<name>A0A4R8QLR9_9PEZI</name>
<organism evidence="2 3">
    <name type="scientific">Colletotrichum spinosum</name>
    <dbReference type="NCBI Taxonomy" id="1347390"/>
    <lineage>
        <taxon>Eukaryota</taxon>
        <taxon>Fungi</taxon>
        <taxon>Dikarya</taxon>
        <taxon>Ascomycota</taxon>
        <taxon>Pezizomycotina</taxon>
        <taxon>Sordariomycetes</taxon>
        <taxon>Hypocreomycetidae</taxon>
        <taxon>Glomerellales</taxon>
        <taxon>Glomerellaceae</taxon>
        <taxon>Colletotrichum</taxon>
        <taxon>Colletotrichum orbiculare species complex</taxon>
    </lineage>
</organism>
<proteinExistence type="predicted"/>
<comment type="caution">
    <text evidence="2">The sequence shown here is derived from an EMBL/GenBank/DDBJ whole genome shotgun (WGS) entry which is preliminary data.</text>
</comment>
<gene>
    <name evidence="2" type="ORF">C8035_v004965</name>
</gene>
<dbReference type="Proteomes" id="UP000295083">
    <property type="component" value="Unassembled WGS sequence"/>
</dbReference>
<evidence type="ECO:0000313" key="2">
    <source>
        <dbReference type="EMBL" id="TDZ39988.1"/>
    </source>
</evidence>
<dbReference type="AlphaFoldDB" id="A0A4R8QLR9"/>
<accession>A0A4R8QLR9</accession>